<evidence type="ECO:0000313" key="2">
    <source>
        <dbReference type="EMBL" id="MEA9354665.1"/>
    </source>
</evidence>
<evidence type="ECO:0000256" key="1">
    <source>
        <dbReference type="SAM" id="Phobius"/>
    </source>
</evidence>
<sequence length="269" mass="31774">MKLSKYLSLYIYIMVIILALSGAFLISSQNAKPTLFVSKQQSTLNINENFWMYFNLGQKRLISSFYWVGTILDSDVDHYKKKDLNSWMFIRFNTISLLEPKFYENYKFGGPYLSIIKDDLSGADIIYDKGLRQYPDDYSLLLNSGFHYYFEQKDLNKAYPILNKLKNKPEAPQYMISALARIESNRGNLMDSFLILKEYQTRFKPESPIWKKINEQLYSLKAEIDLNCLNNNQKNCSKIDFDGVPYKVLNLKYQASKTWIPYRPKWVYK</sequence>
<keyword evidence="3" id="KW-1185">Reference proteome</keyword>
<dbReference type="RefSeq" id="WP_323574124.1">
    <property type="nucleotide sequence ID" value="NZ_JAYGJQ010000001.1"/>
</dbReference>
<organism evidence="2 3">
    <name type="scientific">Bacteriovorax antarcticus</name>
    <dbReference type="NCBI Taxonomy" id="3088717"/>
    <lineage>
        <taxon>Bacteria</taxon>
        <taxon>Pseudomonadati</taxon>
        <taxon>Bdellovibrionota</taxon>
        <taxon>Bacteriovoracia</taxon>
        <taxon>Bacteriovoracales</taxon>
        <taxon>Bacteriovoracaceae</taxon>
        <taxon>Bacteriovorax</taxon>
    </lineage>
</organism>
<feature type="transmembrane region" description="Helical" evidence="1">
    <location>
        <begin position="7"/>
        <end position="26"/>
    </location>
</feature>
<dbReference type="EMBL" id="JAYGJQ010000001">
    <property type="protein sequence ID" value="MEA9354665.1"/>
    <property type="molecule type" value="Genomic_DNA"/>
</dbReference>
<keyword evidence="1" id="KW-0812">Transmembrane</keyword>
<reference evidence="2 3" key="1">
    <citation type="submission" date="2023-11" db="EMBL/GenBank/DDBJ databases">
        <title>A Novel Polar Bacteriovorax (B. antarcticus) Isolated from the Biocrust in Antarctica.</title>
        <authorList>
            <person name="Mun W."/>
            <person name="Choi S.Y."/>
            <person name="Mitchell R.J."/>
        </authorList>
    </citation>
    <scope>NUCLEOTIDE SEQUENCE [LARGE SCALE GENOMIC DNA]</scope>
    <source>
        <strain evidence="2 3">PP10</strain>
    </source>
</reference>
<evidence type="ECO:0000313" key="3">
    <source>
        <dbReference type="Proteomes" id="UP001302274"/>
    </source>
</evidence>
<keyword evidence="1" id="KW-0472">Membrane</keyword>
<comment type="caution">
    <text evidence="2">The sequence shown here is derived from an EMBL/GenBank/DDBJ whole genome shotgun (WGS) entry which is preliminary data.</text>
</comment>
<accession>A0ABU5VRK9</accession>
<keyword evidence="1" id="KW-1133">Transmembrane helix</keyword>
<protein>
    <recommendedName>
        <fullName evidence="4">Tetratricopeptide repeat protein</fullName>
    </recommendedName>
</protein>
<proteinExistence type="predicted"/>
<dbReference type="Proteomes" id="UP001302274">
    <property type="component" value="Unassembled WGS sequence"/>
</dbReference>
<name>A0ABU5VRK9_9BACT</name>
<gene>
    <name evidence="2" type="ORF">SHI21_00515</name>
</gene>
<evidence type="ECO:0008006" key="4">
    <source>
        <dbReference type="Google" id="ProtNLM"/>
    </source>
</evidence>